<dbReference type="InterPro" id="IPR008979">
    <property type="entry name" value="Galactose-bd-like_sf"/>
</dbReference>
<accession>A0A412GZY7</accession>
<feature type="signal peptide" evidence="1">
    <location>
        <begin position="1"/>
        <end position="17"/>
    </location>
</feature>
<keyword evidence="3" id="KW-1185">Reference proteome</keyword>
<dbReference type="EMBL" id="QRUU01000001">
    <property type="protein sequence ID" value="RGS00626.1"/>
    <property type="molecule type" value="Genomic_DNA"/>
</dbReference>
<evidence type="ECO:0000313" key="2">
    <source>
        <dbReference type="EMBL" id="RGS00626.1"/>
    </source>
</evidence>
<dbReference type="InterPro" id="IPR042278">
    <property type="entry name" value="Mfa-like_1_N"/>
</dbReference>
<dbReference type="Pfam" id="PF13149">
    <property type="entry name" value="Mfa_like_1"/>
    <property type="match status" value="1"/>
</dbReference>
<protein>
    <submittedName>
        <fullName evidence="2">Fimbrillin family protein</fullName>
    </submittedName>
</protein>
<name>A0A412GZY7_9BACT</name>
<dbReference type="RefSeq" id="WP_118482719.1">
    <property type="nucleotide sequence ID" value="NZ_CAUELD010000001.1"/>
</dbReference>
<dbReference type="AlphaFoldDB" id="A0A412GZY7"/>
<dbReference type="Proteomes" id="UP000285864">
    <property type="component" value="Unassembled WGS sequence"/>
</dbReference>
<keyword evidence="1" id="KW-0732">Signal</keyword>
<proteinExistence type="predicted"/>
<gene>
    <name evidence="2" type="ORF">DWY20_00635</name>
</gene>
<dbReference type="CDD" id="cd13120">
    <property type="entry name" value="BF2867_like_N"/>
    <property type="match status" value="1"/>
</dbReference>
<dbReference type="PROSITE" id="PS51257">
    <property type="entry name" value="PROKAR_LIPOPROTEIN"/>
    <property type="match status" value="1"/>
</dbReference>
<evidence type="ECO:0000313" key="3">
    <source>
        <dbReference type="Proteomes" id="UP000285864"/>
    </source>
</evidence>
<reference evidence="2 3" key="1">
    <citation type="submission" date="2018-08" db="EMBL/GenBank/DDBJ databases">
        <title>A genome reference for cultivated species of the human gut microbiota.</title>
        <authorList>
            <person name="Zou Y."/>
            <person name="Xue W."/>
            <person name="Luo G."/>
        </authorList>
    </citation>
    <scope>NUCLEOTIDE SEQUENCE [LARGE SCALE GENOMIC DNA]</scope>
    <source>
        <strain evidence="2 3">AF24-2</strain>
    </source>
</reference>
<sequence>MKKCNIIMALAATTVFAACNNDNELVQQKVSGEEVNFFIDNAPITRTSVNTSDASTKFVENDQIGIYATGGATASNVGYQVGSGSDGALSPISGTINWSSEAAGNFYAYYPYASTQSATGKVTFTVSNQDTEANFNKNDFLTASTTDVTYQSPINFKFAHALSLVQVSLSGDYASNATAVTIAAQPTVEWTYANNTLATSGEATTINMWKISPDAQEYWAMVPAQTISNGTVLFTITTSGDTYTYKPTSDIEIKTAHSKKFNLQLGPNATVTSIATDINTDGWTEDTEESGDTEKVELPAVELISETAGMFTAETAITEQTSKQNCVEGWNTVTGSGANATIQFDEAENAVSLSSTSGSWYNATLYYCTKENAATASKYTLTFDLKASEACDIQLALMPCIVDNLYFVQDNSSLSPVSYSSATTEWITKTLTFDLSKIKNKTTSDAELRTATTEDLAKVLVYFTPKTKSEAILYIQNVKLVEKK</sequence>
<comment type="caution">
    <text evidence="2">The sequence shown here is derived from an EMBL/GenBank/DDBJ whole genome shotgun (WGS) entry which is preliminary data.</text>
</comment>
<dbReference type="SUPFAM" id="SSF49785">
    <property type="entry name" value="Galactose-binding domain-like"/>
    <property type="match status" value="1"/>
</dbReference>
<evidence type="ECO:0000256" key="1">
    <source>
        <dbReference type="SAM" id="SignalP"/>
    </source>
</evidence>
<dbReference type="Gene3D" id="2.60.40.2620">
    <property type="entry name" value="Fimbrillin-like"/>
    <property type="match status" value="1"/>
</dbReference>
<dbReference type="InterPro" id="IPR025049">
    <property type="entry name" value="Mfa-like_1"/>
</dbReference>
<organism evidence="2 3">
    <name type="scientific">Phocaeicola coprocola</name>
    <dbReference type="NCBI Taxonomy" id="310298"/>
    <lineage>
        <taxon>Bacteria</taxon>
        <taxon>Pseudomonadati</taxon>
        <taxon>Bacteroidota</taxon>
        <taxon>Bacteroidia</taxon>
        <taxon>Bacteroidales</taxon>
        <taxon>Bacteroidaceae</taxon>
        <taxon>Phocaeicola</taxon>
    </lineage>
</organism>
<dbReference type="Gene3D" id="2.60.120.260">
    <property type="entry name" value="Galactose-binding domain-like"/>
    <property type="match status" value="1"/>
</dbReference>
<feature type="chain" id="PRO_5019200877" evidence="1">
    <location>
        <begin position="18"/>
        <end position="484"/>
    </location>
</feature>